<dbReference type="InterPro" id="IPR002347">
    <property type="entry name" value="SDR_fam"/>
</dbReference>
<evidence type="ECO:0000313" key="5">
    <source>
        <dbReference type="Proteomes" id="UP001515480"/>
    </source>
</evidence>
<evidence type="ECO:0000256" key="2">
    <source>
        <dbReference type="ARBA" id="ARBA00023002"/>
    </source>
</evidence>
<dbReference type="PRINTS" id="PR00080">
    <property type="entry name" value="SDRFAMILY"/>
</dbReference>
<keyword evidence="5" id="KW-1185">Reference proteome</keyword>
<proteinExistence type="inferred from homology"/>
<gene>
    <name evidence="4" type="ORF">AB1Y20_003977</name>
</gene>
<comment type="similarity">
    <text evidence="1 3">Belongs to the short-chain dehydrogenases/reductases (SDR) family.</text>
</comment>
<evidence type="ECO:0000256" key="3">
    <source>
        <dbReference type="RuleBase" id="RU000363"/>
    </source>
</evidence>
<dbReference type="GO" id="GO:0016491">
    <property type="term" value="F:oxidoreductase activity"/>
    <property type="evidence" value="ECO:0007669"/>
    <property type="project" value="UniProtKB-KW"/>
</dbReference>
<dbReference type="EMBL" id="JBGBPQ010000012">
    <property type="protein sequence ID" value="KAL1514895.1"/>
    <property type="molecule type" value="Genomic_DNA"/>
</dbReference>
<accession>A0AB34J843</accession>
<dbReference type="AlphaFoldDB" id="A0AB34J843"/>
<evidence type="ECO:0000313" key="4">
    <source>
        <dbReference type="EMBL" id="KAL1514895.1"/>
    </source>
</evidence>
<sequence length="269" mass="27746">MLRGRVVCVTGAAGGIGRAAVLRCVAEGASVLAADSNLEGARETAAQAGGGTEACAVDVSDEASVEAMVRLCAARFGRLDCALNAAGVEGERAELHQLDAAHFDAVMRVNARGTFLCLRAQIGQMLRQASPDGGGAEAAGDARRRGAPVDALNYSIVNLASTAAHAAMAEFAAYAASKHAVVGLTRTAAREYASRGVRVNAICPSTTDTPMVQRFAERWPEWQAKQNASFPVGRIGTPEEVAGTVVFLFSSACPMMTGTCLTIDGALTS</sequence>
<dbReference type="CDD" id="cd05233">
    <property type="entry name" value="SDR_c"/>
    <property type="match status" value="1"/>
</dbReference>
<dbReference type="Pfam" id="PF13561">
    <property type="entry name" value="adh_short_C2"/>
    <property type="match status" value="1"/>
</dbReference>
<dbReference type="Gene3D" id="3.40.50.720">
    <property type="entry name" value="NAD(P)-binding Rossmann-like Domain"/>
    <property type="match status" value="1"/>
</dbReference>
<dbReference type="Proteomes" id="UP001515480">
    <property type="component" value="Unassembled WGS sequence"/>
</dbReference>
<dbReference type="SUPFAM" id="SSF51735">
    <property type="entry name" value="NAD(P)-binding Rossmann-fold domains"/>
    <property type="match status" value="1"/>
</dbReference>
<keyword evidence="2" id="KW-0560">Oxidoreductase</keyword>
<name>A0AB34J843_PRYPA</name>
<reference evidence="4 5" key="1">
    <citation type="journal article" date="2024" name="Science">
        <title>Giant polyketide synthase enzymes in the biosynthesis of giant marine polyether toxins.</title>
        <authorList>
            <person name="Fallon T.R."/>
            <person name="Shende V.V."/>
            <person name="Wierzbicki I.H."/>
            <person name="Pendleton A.L."/>
            <person name="Watervoot N.F."/>
            <person name="Auber R.P."/>
            <person name="Gonzalez D.J."/>
            <person name="Wisecaver J.H."/>
            <person name="Moore B.S."/>
        </authorList>
    </citation>
    <scope>NUCLEOTIDE SEQUENCE [LARGE SCALE GENOMIC DNA]</scope>
    <source>
        <strain evidence="4 5">12B1</strain>
    </source>
</reference>
<organism evidence="4 5">
    <name type="scientific">Prymnesium parvum</name>
    <name type="common">Toxic golden alga</name>
    <dbReference type="NCBI Taxonomy" id="97485"/>
    <lineage>
        <taxon>Eukaryota</taxon>
        <taxon>Haptista</taxon>
        <taxon>Haptophyta</taxon>
        <taxon>Prymnesiophyceae</taxon>
        <taxon>Prymnesiales</taxon>
        <taxon>Prymnesiaceae</taxon>
        <taxon>Prymnesium</taxon>
    </lineage>
</organism>
<protein>
    <submittedName>
        <fullName evidence="4">Uncharacterized protein</fullName>
    </submittedName>
</protein>
<dbReference type="FunFam" id="3.40.50.720:FF:000084">
    <property type="entry name" value="Short-chain dehydrogenase reductase"/>
    <property type="match status" value="1"/>
</dbReference>
<dbReference type="PANTHER" id="PTHR24321">
    <property type="entry name" value="DEHYDROGENASES, SHORT CHAIN"/>
    <property type="match status" value="1"/>
</dbReference>
<dbReference type="PRINTS" id="PR00081">
    <property type="entry name" value="GDHRDH"/>
</dbReference>
<dbReference type="InterPro" id="IPR020904">
    <property type="entry name" value="Sc_DH/Rdtase_CS"/>
</dbReference>
<comment type="caution">
    <text evidence="4">The sequence shown here is derived from an EMBL/GenBank/DDBJ whole genome shotgun (WGS) entry which is preliminary data.</text>
</comment>
<dbReference type="PANTHER" id="PTHR24321:SF8">
    <property type="entry name" value="ESTRADIOL 17-BETA-DEHYDROGENASE 8-RELATED"/>
    <property type="match status" value="1"/>
</dbReference>
<dbReference type="Pfam" id="PF00106">
    <property type="entry name" value="adh_short"/>
    <property type="match status" value="1"/>
</dbReference>
<dbReference type="PROSITE" id="PS00061">
    <property type="entry name" value="ADH_SHORT"/>
    <property type="match status" value="1"/>
</dbReference>
<dbReference type="InterPro" id="IPR036291">
    <property type="entry name" value="NAD(P)-bd_dom_sf"/>
</dbReference>
<evidence type="ECO:0000256" key="1">
    <source>
        <dbReference type="ARBA" id="ARBA00006484"/>
    </source>
</evidence>